<accession>A0A3S9HQH6</accession>
<protein>
    <submittedName>
        <fullName evidence="2">Phytase</fullName>
    </submittedName>
</protein>
<feature type="domain" description="BPP" evidence="1">
    <location>
        <begin position="296"/>
        <end position="619"/>
    </location>
</feature>
<dbReference type="InterPro" id="IPR003431">
    <property type="entry name" value="B-propeller_Phytase"/>
</dbReference>
<dbReference type="GO" id="GO:0016158">
    <property type="term" value="F:inositol hexakisphosphate 3-phosphatase activity"/>
    <property type="evidence" value="ECO:0007669"/>
    <property type="project" value="InterPro"/>
</dbReference>
<organism evidence="2 3">
    <name type="scientific">Undibacterium parvum</name>
    <dbReference type="NCBI Taxonomy" id="401471"/>
    <lineage>
        <taxon>Bacteria</taxon>
        <taxon>Pseudomonadati</taxon>
        <taxon>Pseudomonadota</taxon>
        <taxon>Betaproteobacteria</taxon>
        <taxon>Burkholderiales</taxon>
        <taxon>Oxalobacteraceae</taxon>
        <taxon>Undibacterium</taxon>
    </lineage>
</organism>
<dbReference type="PROSITE" id="PS51662">
    <property type="entry name" value="BP_PHYTASE"/>
    <property type="match status" value="2"/>
</dbReference>
<dbReference type="InterPro" id="IPR011042">
    <property type="entry name" value="6-blade_b-propeller_TolB-like"/>
</dbReference>
<evidence type="ECO:0000313" key="2">
    <source>
        <dbReference type="EMBL" id="AZP14335.1"/>
    </source>
</evidence>
<reference evidence="2 3" key="1">
    <citation type="journal article" date="2011" name="Int. J. Syst. Evol. Microbiol.">
        <title>Description of Undibacterium oligocarboniphilum sp. nov., isolated from purified water, and Undibacterium pigrum strain CCUG 49012 as the type strain of Undibacterium parvum sp. nov., and emended descriptions of the genus Undibacterium and the species Undibacterium pigrum.</title>
        <authorList>
            <person name="Eder W."/>
            <person name="Wanner G."/>
            <person name="Ludwig W."/>
            <person name="Busse H.J."/>
            <person name="Ziemke-Kageler F."/>
            <person name="Lang E."/>
        </authorList>
    </citation>
    <scope>NUCLEOTIDE SEQUENCE [LARGE SCALE GENOMIC DNA]</scope>
    <source>
        <strain evidence="2 3">DSM 23061</strain>
    </source>
</reference>
<dbReference type="Gene3D" id="2.120.10.30">
    <property type="entry name" value="TolB, C-terminal domain"/>
    <property type="match status" value="2"/>
</dbReference>
<evidence type="ECO:0000259" key="1">
    <source>
        <dbReference type="PROSITE" id="PS51662"/>
    </source>
</evidence>
<sequence length="623" mass="68002">MLTQLVCAARPSRVSDALPVSVPAELAKAQELAALPDGAWLALDKQALRLFDAKGKQLAKLPMRAKHLDTRSHAQGALAIVLDADTQRALPILVDLKAGTLHAQAAFPMPTFAVETICLYRDAQQLDYLFLVGKDGLSEQWVMQGDLRKLVRKLALPAQAKHCRSDDHTHTLFVSESNLGLWAYGADPEGAAAIGQHQPLILRAPFGGLRGGAGALAVLPGGVAVLDAKGENLHLLRQHQGTWQALPVQRLAYKHEIDQISLRQDASGIQLLLRDETAKSWHVRRPAWQHSAATQQRAQSLPIVIVAPQVQTDPVARYGDAADDPAIWVHANDTSLSRVMGTNKKQGLLVYDLQGKQRQLLESGRLNNVDLRQNLQFAQQTYDLAVATQRDENSLVLFEIAANGEVTESARIATDLDKIYGTCLYQPVTGGLEVFVNDKDGRFQQIRIERSAQGFTGRVVRRFKVDSQPEGCVADDRNARLFLGEEKRGVWQASAKAESDPALSMILPVAENLKADVEGMAIYYGAKHDYLIVSSQGDSTYLVLDAQAPYRLRGKFSIGINLAAGIDGSSETDGLDVSSANFGGKFSRGMLVVQDGNKRLPDGPQNFKYVAWSDIARALQLPD</sequence>
<name>A0A3S9HQH6_9BURK</name>
<dbReference type="OrthoDB" id="8696437at2"/>
<dbReference type="Proteomes" id="UP000275663">
    <property type="component" value="Chromosome"/>
</dbReference>
<dbReference type="Pfam" id="PF02333">
    <property type="entry name" value="Phytase"/>
    <property type="match status" value="1"/>
</dbReference>
<dbReference type="SUPFAM" id="SSF50956">
    <property type="entry name" value="Thermostable phytase (3-phytase)"/>
    <property type="match status" value="2"/>
</dbReference>
<keyword evidence="3" id="KW-1185">Reference proteome</keyword>
<dbReference type="AlphaFoldDB" id="A0A3S9HQH6"/>
<gene>
    <name evidence="2" type="ORF">EJN92_00835</name>
</gene>
<feature type="domain" description="BPP" evidence="1">
    <location>
        <begin position="8"/>
        <end position="295"/>
    </location>
</feature>
<dbReference type="EMBL" id="CP034464">
    <property type="protein sequence ID" value="AZP14335.1"/>
    <property type="molecule type" value="Genomic_DNA"/>
</dbReference>
<dbReference type="KEGG" id="upv:EJN92_00835"/>
<proteinExistence type="predicted"/>
<evidence type="ECO:0000313" key="3">
    <source>
        <dbReference type="Proteomes" id="UP000275663"/>
    </source>
</evidence>